<evidence type="ECO:0000313" key="7">
    <source>
        <dbReference type="Proteomes" id="UP000237755"/>
    </source>
</evidence>
<gene>
    <name evidence="4" type="primary">menG</name>
    <name evidence="6" type="ORF">GY24_12530</name>
</gene>
<accession>A0ABX5ATJ7</accession>
<protein>
    <recommendedName>
        <fullName evidence="4">Demethylmenaquinone methyltransferase</fullName>
        <ecNumber evidence="4">2.1.1.163</ecNumber>
    </recommendedName>
</protein>
<name>A0ABX5ATJ7_9MICO</name>
<dbReference type="PROSITE" id="PS01184">
    <property type="entry name" value="UBIE_2"/>
    <property type="match status" value="1"/>
</dbReference>
<dbReference type="HAMAP" id="MF_01813">
    <property type="entry name" value="MenG_UbiE_methyltr"/>
    <property type="match status" value="1"/>
</dbReference>
<evidence type="ECO:0000256" key="5">
    <source>
        <dbReference type="SAM" id="MobiDB-lite"/>
    </source>
</evidence>
<feature type="binding site" evidence="4">
    <location>
        <position position="47"/>
    </location>
    <ligand>
        <name>S-adenosyl-L-methionine</name>
        <dbReference type="ChEBI" id="CHEBI:59789"/>
    </ligand>
</feature>
<dbReference type="Pfam" id="PF01209">
    <property type="entry name" value="Ubie_methyltran"/>
    <property type="match status" value="1"/>
</dbReference>
<evidence type="ECO:0000313" key="6">
    <source>
        <dbReference type="EMBL" id="PPL16629.1"/>
    </source>
</evidence>
<dbReference type="Proteomes" id="UP000237755">
    <property type="component" value="Unassembled WGS sequence"/>
</dbReference>
<dbReference type="EC" id="2.1.1.163" evidence="4"/>
<keyword evidence="7" id="KW-1185">Reference proteome</keyword>
<dbReference type="PANTHER" id="PTHR43591">
    <property type="entry name" value="METHYLTRANSFERASE"/>
    <property type="match status" value="1"/>
</dbReference>
<dbReference type="NCBIfam" id="TIGR01934">
    <property type="entry name" value="MenG_MenH_UbiE"/>
    <property type="match status" value="1"/>
</dbReference>
<dbReference type="SUPFAM" id="SSF53335">
    <property type="entry name" value="S-adenosyl-L-methionine-dependent methyltransferases"/>
    <property type="match status" value="1"/>
</dbReference>
<organism evidence="6 7">
    <name type="scientific">Microterricola pindariensis</name>
    <dbReference type="NCBI Taxonomy" id="478010"/>
    <lineage>
        <taxon>Bacteria</taxon>
        <taxon>Bacillati</taxon>
        <taxon>Actinomycetota</taxon>
        <taxon>Actinomycetes</taxon>
        <taxon>Micrococcales</taxon>
        <taxon>Microbacteriaceae</taxon>
        <taxon>Microterricola</taxon>
    </lineage>
</organism>
<evidence type="ECO:0000256" key="1">
    <source>
        <dbReference type="ARBA" id="ARBA00022603"/>
    </source>
</evidence>
<keyword evidence="3 4" id="KW-0949">S-adenosyl-L-methionine</keyword>
<keyword evidence="1 4" id="KW-0489">Methyltransferase</keyword>
<feature type="compositionally biased region" description="Low complexity" evidence="5">
    <location>
        <begin position="300"/>
        <end position="316"/>
    </location>
</feature>
<dbReference type="GO" id="GO:0008168">
    <property type="term" value="F:methyltransferase activity"/>
    <property type="evidence" value="ECO:0007669"/>
    <property type="project" value="UniProtKB-KW"/>
</dbReference>
<feature type="region of interest" description="Disordered" evidence="5">
    <location>
        <begin position="236"/>
        <end position="332"/>
    </location>
</feature>
<comment type="function">
    <text evidence="4">Methyltransferase required for the conversion of demethylmenaquinol (DMKH2) to menaquinol (MKH2).</text>
</comment>
<comment type="similarity">
    <text evidence="4">Belongs to the class I-like SAM-binding methyltransferase superfamily. MenG/UbiE family.</text>
</comment>
<reference evidence="6 7" key="1">
    <citation type="journal article" date="2008" name="Int. J. Syst. Evol. Microbiol.">
        <title>Leifsonia pindariensis sp. nov., isolated from the Pindari glacier of the Indian Himalayas, and emended description of the genus Leifsonia.</title>
        <authorList>
            <person name="Reddy G.S."/>
            <person name="Prabagaran S.R."/>
            <person name="Shivaji S."/>
        </authorList>
    </citation>
    <scope>NUCLEOTIDE SEQUENCE [LARGE SCALE GENOMIC DNA]</scope>
    <source>
        <strain evidence="6 7">PON 10</strain>
    </source>
</reference>
<dbReference type="PANTHER" id="PTHR43591:SF24">
    <property type="entry name" value="2-METHOXY-6-POLYPRENYL-1,4-BENZOQUINOL METHYLASE, MITOCHONDRIAL"/>
    <property type="match status" value="1"/>
</dbReference>
<dbReference type="InterPro" id="IPR023576">
    <property type="entry name" value="UbiE/COQ5_MeTrFase_CS"/>
</dbReference>
<dbReference type="GO" id="GO:0032259">
    <property type="term" value="P:methylation"/>
    <property type="evidence" value="ECO:0007669"/>
    <property type="project" value="UniProtKB-KW"/>
</dbReference>
<feature type="binding site" evidence="4">
    <location>
        <position position="107"/>
    </location>
    <ligand>
        <name>S-adenosyl-L-methionine</name>
        <dbReference type="ChEBI" id="CHEBI:59789"/>
    </ligand>
</feature>
<dbReference type="InterPro" id="IPR029063">
    <property type="entry name" value="SAM-dependent_MTases_sf"/>
</dbReference>
<feature type="binding site" evidence="4">
    <location>
        <begin position="90"/>
        <end position="91"/>
    </location>
    <ligand>
        <name>S-adenosyl-L-methionine</name>
        <dbReference type="ChEBI" id="CHEBI:59789"/>
    </ligand>
</feature>
<dbReference type="PROSITE" id="PS51608">
    <property type="entry name" value="SAM_MT_UBIE"/>
    <property type="match status" value="1"/>
</dbReference>
<proteinExistence type="inferred from homology"/>
<comment type="caution">
    <text evidence="6">The sequence shown here is derived from an EMBL/GenBank/DDBJ whole genome shotgun (WGS) entry which is preliminary data.</text>
</comment>
<dbReference type="EMBL" id="MPZN01000044">
    <property type="protein sequence ID" value="PPL16629.1"/>
    <property type="molecule type" value="Genomic_DNA"/>
</dbReference>
<dbReference type="Gene3D" id="3.40.50.150">
    <property type="entry name" value="Vaccinia Virus protein VP39"/>
    <property type="match status" value="1"/>
</dbReference>
<dbReference type="CDD" id="cd02440">
    <property type="entry name" value="AdoMet_MTases"/>
    <property type="match status" value="1"/>
</dbReference>
<feature type="compositionally biased region" description="Low complexity" evidence="5">
    <location>
        <begin position="236"/>
        <end position="292"/>
    </location>
</feature>
<dbReference type="InterPro" id="IPR004033">
    <property type="entry name" value="UbiE/COQ5_MeTrFase"/>
</dbReference>
<evidence type="ECO:0000256" key="4">
    <source>
        <dbReference type="HAMAP-Rule" id="MF_01813"/>
    </source>
</evidence>
<keyword evidence="4" id="KW-0474">Menaquinone biosynthesis</keyword>
<evidence type="ECO:0000256" key="3">
    <source>
        <dbReference type="ARBA" id="ARBA00022691"/>
    </source>
</evidence>
<comment type="catalytic activity">
    <reaction evidence="4">
        <text>a 2-demethylmenaquinol + S-adenosyl-L-methionine = a menaquinol + S-adenosyl-L-homocysteine + H(+)</text>
        <dbReference type="Rhea" id="RHEA:42640"/>
        <dbReference type="Rhea" id="RHEA-COMP:9539"/>
        <dbReference type="Rhea" id="RHEA-COMP:9563"/>
        <dbReference type="ChEBI" id="CHEBI:15378"/>
        <dbReference type="ChEBI" id="CHEBI:18151"/>
        <dbReference type="ChEBI" id="CHEBI:55437"/>
        <dbReference type="ChEBI" id="CHEBI:57856"/>
        <dbReference type="ChEBI" id="CHEBI:59789"/>
        <dbReference type="EC" id="2.1.1.163"/>
    </reaction>
</comment>
<keyword evidence="2 4" id="KW-0808">Transferase</keyword>
<feature type="binding site" evidence="4">
    <location>
        <position position="65"/>
    </location>
    <ligand>
        <name>S-adenosyl-L-methionine</name>
        <dbReference type="ChEBI" id="CHEBI:59789"/>
    </ligand>
</feature>
<sequence length="332" mass="34413">MFDEVAEGYDRTNAVLSMGNATLWRVATTKAVGPKRGERILDMAAGTGTSSASLAASGAHVVAGDFSPGMIEVGRKRQAHMSNIEFVEADATALPFADNEFDAVTISFGLRNVVEPEKALAEFYRVTKPGGRVVICEFSTPPAGFVRWGYGCYQRYVMPTLVKLASTNDAAYDYLNESIREWPDQRTLASWLRRAGFTGVEFRNLTLGVVALHRGVKPLDAAPAADAAQEAPAVEAVPAAAPAAETRAAKPTTEKAAAAKPAPAKAAAAKPAAVKPAPAKPAAAKPAAAKPAPAKPAPAKPAAVKPAPAKPSAAKPRTPETPPASPPETAAS</sequence>
<evidence type="ECO:0000256" key="2">
    <source>
        <dbReference type="ARBA" id="ARBA00022679"/>
    </source>
</evidence>
<comment type="pathway">
    <text evidence="4">Quinol/quinone metabolism; menaquinone biosynthesis; menaquinol from 1,4-dihydroxy-2-naphthoate: step 2/2.</text>
</comment>